<accession>A0ACC1IGL4</accession>
<feature type="non-terminal residue" evidence="1">
    <location>
        <position position="385"/>
    </location>
</feature>
<reference evidence="1" key="1">
    <citation type="submission" date="2022-07" db="EMBL/GenBank/DDBJ databases">
        <title>Phylogenomic reconstructions and comparative analyses of Kickxellomycotina fungi.</title>
        <authorList>
            <person name="Reynolds N.K."/>
            <person name="Stajich J.E."/>
            <person name="Barry K."/>
            <person name="Grigoriev I.V."/>
            <person name="Crous P."/>
            <person name="Smith M.E."/>
        </authorList>
    </citation>
    <scope>NUCLEOTIDE SEQUENCE</scope>
    <source>
        <strain evidence="1">Benny 63K</strain>
    </source>
</reference>
<gene>
    <name evidence="1" type="ORF">LPJ66_006078</name>
</gene>
<organism evidence="1 2">
    <name type="scientific">Kickxella alabastrina</name>
    <dbReference type="NCBI Taxonomy" id="61397"/>
    <lineage>
        <taxon>Eukaryota</taxon>
        <taxon>Fungi</taxon>
        <taxon>Fungi incertae sedis</taxon>
        <taxon>Zoopagomycota</taxon>
        <taxon>Kickxellomycotina</taxon>
        <taxon>Kickxellomycetes</taxon>
        <taxon>Kickxellales</taxon>
        <taxon>Kickxellaceae</taxon>
        <taxon>Kickxella</taxon>
    </lineage>
</organism>
<evidence type="ECO:0000313" key="1">
    <source>
        <dbReference type="EMBL" id="KAJ1892894.1"/>
    </source>
</evidence>
<protein>
    <submittedName>
        <fullName evidence="1">Uncharacterized protein</fullName>
    </submittedName>
</protein>
<proteinExistence type="predicted"/>
<comment type="caution">
    <text evidence="1">The sequence shown here is derived from an EMBL/GenBank/DDBJ whole genome shotgun (WGS) entry which is preliminary data.</text>
</comment>
<name>A0ACC1IGL4_9FUNG</name>
<evidence type="ECO:0000313" key="2">
    <source>
        <dbReference type="Proteomes" id="UP001150581"/>
    </source>
</evidence>
<keyword evidence="2" id="KW-1185">Reference proteome</keyword>
<dbReference type="Proteomes" id="UP001150581">
    <property type="component" value="Unassembled WGS sequence"/>
</dbReference>
<dbReference type="EMBL" id="JANBPG010000918">
    <property type="protein sequence ID" value="KAJ1892894.1"/>
    <property type="molecule type" value="Genomic_DNA"/>
</dbReference>
<sequence length="385" mass="41975">MQVEEHVETRPSDIRNEHQQLTRTESAGAPPRYKLANRPTRISSLMGKHPPPPISVARTGLNADTFASALPSAALDTAKTECTPTINMAEKSGWHSGEDNSPAIADAMRVIAEKERRREVNRKAALFELIETERSFTKDLRMIVELFLLPIQLLGNRKIVEVIFGDMVKITEMNGMMYSDMVMRLGPLACLVDPERASRNRRKRKPPLKQSGSTNASAHTRSVLQSGSMRSSITPASVSASASTTMSRRLSNPSDRQSLTRHSSVNSHSDAVSVAGGSSLSRSGSQNDGRSSMVSNGDDHSIVTSDVGGESGENSEPRGLSAIGLDSATAGERHDSIRSINGAAEDDEDDATKWTDKQILEYFKNVCIGDVMATYLKDFSEHYAR</sequence>